<proteinExistence type="predicted"/>
<evidence type="ECO:0000313" key="2">
    <source>
        <dbReference type="EMBL" id="MCI2285720.1"/>
    </source>
</evidence>
<keyword evidence="3" id="KW-1185">Reference proteome</keyword>
<feature type="transmembrane region" description="Helical" evidence="1">
    <location>
        <begin position="6"/>
        <end position="24"/>
    </location>
</feature>
<sequence length="146" mass="16348">MSQKPFFIFSILIIVSIGVLYLNLPNLWSSKDYAVTIAVSKTPLSSPFYIAKALNAFDDTCVSVEYIEVDGGIEAFNKVINGEVDFGTSSDSAIAFQSLAEHNFVTHTMFSQSDNDIKLITRTSDKIESVFGPKREKSWRYQKICQ</sequence>
<evidence type="ECO:0000256" key="1">
    <source>
        <dbReference type="SAM" id="Phobius"/>
    </source>
</evidence>
<protein>
    <recommendedName>
        <fullName evidence="4">SsuA/THI5-like domain-containing protein</fullName>
    </recommendedName>
</protein>
<dbReference type="EMBL" id="JAKKSL010000006">
    <property type="protein sequence ID" value="MCI2285720.1"/>
    <property type="molecule type" value="Genomic_DNA"/>
</dbReference>
<dbReference type="SUPFAM" id="SSF53850">
    <property type="entry name" value="Periplasmic binding protein-like II"/>
    <property type="match status" value="1"/>
</dbReference>
<evidence type="ECO:0008006" key="4">
    <source>
        <dbReference type="Google" id="ProtNLM"/>
    </source>
</evidence>
<reference evidence="2" key="1">
    <citation type="submission" date="2022-01" db="EMBL/GenBank/DDBJ databases">
        <title>Colwellia maritima, isolated from seawater.</title>
        <authorList>
            <person name="Kristyanto S."/>
            <person name="Jung J."/>
            <person name="Jeon C.O."/>
        </authorList>
    </citation>
    <scope>NUCLEOTIDE SEQUENCE</scope>
    <source>
        <strain evidence="2">MSW7</strain>
    </source>
</reference>
<accession>A0ABS9X6L5</accession>
<keyword evidence="1" id="KW-0472">Membrane</keyword>
<dbReference type="RefSeq" id="WP_242288598.1">
    <property type="nucleotide sequence ID" value="NZ_JAKKSL010000006.1"/>
</dbReference>
<keyword evidence="1" id="KW-0812">Transmembrane</keyword>
<evidence type="ECO:0000313" key="3">
    <source>
        <dbReference type="Proteomes" id="UP001139646"/>
    </source>
</evidence>
<gene>
    <name evidence="2" type="ORF">L3081_23005</name>
</gene>
<dbReference type="Gene3D" id="3.40.190.10">
    <property type="entry name" value="Periplasmic binding protein-like II"/>
    <property type="match status" value="1"/>
</dbReference>
<comment type="caution">
    <text evidence="2">The sequence shown here is derived from an EMBL/GenBank/DDBJ whole genome shotgun (WGS) entry which is preliminary data.</text>
</comment>
<name>A0ABS9X6L5_9GAMM</name>
<dbReference type="Proteomes" id="UP001139646">
    <property type="component" value="Unassembled WGS sequence"/>
</dbReference>
<keyword evidence="1" id="KW-1133">Transmembrane helix</keyword>
<organism evidence="2 3">
    <name type="scientific">Colwellia maritima</name>
    <dbReference type="NCBI Taxonomy" id="2912588"/>
    <lineage>
        <taxon>Bacteria</taxon>
        <taxon>Pseudomonadati</taxon>
        <taxon>Pseudomonadota</taxon>
        <taxon>Gammaproteobacteria</taxon>
        <taxon>Alteromonadales</taxon>
        <taxon>Colwelliaceae</taxon>
        <taxon>Colwellia</taxon>
    </lineage>
</organism>